<accession>A0AAU1UL59</accession>
<dbReference type="AlphaFoldDB" id="A0AAU1UL59"/>
<evidence type="ECO:0000313" key="2">
    <source>
        <dbReference type="EMBL" id="WTS17973.1"/>
    </source>
</evidence>
<feature type="transmembrane region" description="Helical" evidence="1">
    <location>
        <begin position="20"/>
        <end position="41"/>
    </location>
</feature>
<name>A0AAU1UL59_9ACTN</name>
<organism evidence="2">
    <name type="scientific">Streptomyces sp. NBC_00119</name>
    <dbReference type="NCBI Taxonomy" id="2975659"/>
    <lineage>
        <taxon>Bacteria</taxon>
        <taxon>Bacillati</taxon>
        <taxon>Actinomycetota</taxon>
        <taxon>Actinomycetes</taxon>
        <taxon>Kitasatosporales</taxon>
        <taxon>Streptomycetaceae</taxon>
        <taxon>Streptomyces</taxon>
    </lineage>
</organism>
<keyword evidence="1" id="KW-0812">Transmembrane</keyword>
<proteinExistence type="predicted"/>
<sequence>MSEAVPYLLLIDYAAPRFLLPAYALPAIAVADALATVSRYVRPRLRPATLASVAALVAVQLVSQHAIMTRAAPRRPP</sequence>
<keyword evidence="1" id="KW-1133">Transmembrane helix</keyword>
<dbReference type="EMBL" id="CP108195">
    <property type="protein sequence ID" value="WTS17973.1"/>
    <property type="molecule type" value="Genomic_DNA"/>
</dbReference>
<evidence type="ECO:0000256" key="1">
    <source>
        <dbReference type="SAM" id="Phobius"/>
    </source>
</evidence>
<reference evidence="2" key="1">
    <citation type="submission" date="2022-10" db="EMBL/GenBank/DDBJ databases">
        <title>The complete genomes of actinobacterial strains from the NBC collection.</title>
        <authorList>
            <person name="Joergensen T.S."/>
            <person name="Alvarez Arevalo M."/>
            <person name="Sterndorff E.B."/>
            <person name="Faurdal D."/>
            <person name="Vuksanovic O."/>
            <person name="Mourched A.-S."/>
            <person name="Charusanti P."/>
            <person name="Shaw S."/>
            <person name="Blin K."/>
            <person name="Weber T."/>
        </authorList>
    </citation>
    <scope>NUCLEOTIDE SEQUENCE</scope>
    <source>
        <strain evidence="2">NBC_00119</strain>
    </source>
</reference>
<keyword evidence="1" id="KW-0472">Membrane</keyword>
<gene>
    <name evidence="2" type="ORF">OHU69_47335</name>
</gene>
<protein>
    <submittedName>
        <fullName evidence="2">Uncharacterized protein</fullName>
    </submittedName>
</protein>